<protein>
    <submittedName>
        <fullName evidence="2">Uncharacterized protein</fullName>
    </submittedName>
</protein>
<dbReference type="AlphaFoldDB" id="A0A6C0F816"/>
<evidence type="ECO:0000256" key="1">
    <source>
        <dbReference type="SAM" id="MobiDB-lite"/>
    </source>
</evidence>
<accession>A0A6C0F816</accession>
<organism evidence="2">
    <name type="scientific">viral metagenome</name>
    <dbReference type="NCBI Taxonomy" id="1070528"/>
    <lineage>
        <taxon>unclassified sequences</taxon>
        <taxon>metagenomes</taxon>
        <taxon>organismal metagenomes</taxon>
    </lineage>
</organism>
<evidence type="ECO:0000313" key="2">
    <source>
        <dbReference type="EMBL" id="QHT36709.1"/>
    </source>
</evidence>
<feature type="region of interest" description="Disordered" evidence="1">
    <location>
        <begin position="97"/>
        <end position="118"/>
    </location>
</feature>
<name>A0A6C0F816_9ZZZZ</name>
<sequence length="246" mass="27193">MARRYRTGRRMRTKRHSLKKRRRSLKKYGGKDPNHSILDELFSIQNRKNLIMLFSLLPAVLLESSDKGNMKEKIQEFKLGYKNARDFKIGYENAKDFTEGQKGDGQKGGGGGDFDSSDDDFGDEDDNIGASSVDCMAMIRYICKSALSQHSVDLSALAGIVGLISYGVAADLTTLLNALRGTAFAAASLWRVLGTMTAGIDRILERHDSGRSYISDECRSKLKILRGISTTIRCVPVFSAATLFFG</sequence>
<feature type="region of interest" description="Disordered" evidence="1">
    <location>
        <begin position="1"/>
        <end position="30"/>
    </location>
</feature>
<feature type="compositionally biased region" description="Basic residues" evidence="1">
    <location>
        <begin position="1"/>
        <end position="28"/>
    </location>
</feature>
<dbReference type="EMBL" id="MN738786">
    <property type="protein sequence ID" value="QHT36709.1"/>
    <property type="molecule type" value="Genomic_DNA"/>
</dbReference>
<proteinExistence type="predicted"/>
<reference evidence="2" key="1">
    <citation type="journal article" date="2020" name="Nature">
        <title>Giant virus diversity and host interactions through global metagenomics.</title>
        <authorList>
            <person name="Schulz F."/>
            <person name="Roux S."/>
            <person name="Paez-Espino D."/>
            <person name="Jungbluth S."/>
            <person name="Walsh D.A."/>
            <person name="Denef V.J."/>
            <person name="McMahon K.D."/>
            <person name="Konstantinidis K.T."/>
            <person name="Eloe-Fadrosh E.A."/>
            <person name="Kyrpides N.C."/>
            <person name="Woyke T."/>
        </authorList>
    </citation>
    <scope>NUCLEOTIDE SEQUENCE</scope>
    <source>
        <strain evidence="2">GVMAG-S-ERX555967-130</strain>
    </source>
</reference>